<gene>
    <name evidence="12" type="primary">GPA3</name>
    <name evidence="12" type="ORF">Esi_0022_0045</name>
</gene>
<accession>D8LID3</accession>
<name>D8LID3_ECTSI</name>
<feature type="binding site" evidence="9">
    <location>
        <begin position="41"/>
        <end position="46"/>
    </location>
    <ligand>
        <name>GTP</name>
        <dbReference type="ChEBI" id="CHEBI:37565"/>
    </ligand>
</feature>
<keyword evidence="4 10" id="KW-0460">Magnesium</keyword>
<dbReference type="GO" id="GO:0003924">
    <property type="term" value="F:GTPase activity"/>
    <property type="evidence" value="ECO:0007669"/>
    <property type="project" value="InterPro"/>
</dbReference>
<organism evidence="12 13">
    <name type="scientific">Ectocarpus siliculosus</name>
    <name type="common">Brown alga</name>
    <name type="synonym">Conferva siliculosa</name>
    <dbReference type="NCBI Taxonomy" id="2880"/>
    <lineage>
        <taxon>Eukaryota</taxon>
        <taxon>Sar</taxon>
        <taxon>Stramenopiles</taxon>
        <taxon>Ochrophyta</taxon>
        <taxon>PX clade</taxon>
        <taxon>Phaeophyceae</taxon>
        <taxon>Ectocarpales</taxon>
        <taxon>Ectocarpaceae</taxon>
        <taxon>Ectocarpus</taxon>
    </lineage>
</organism>
<dbReference type="GO" id="GO:0005834">
    <property type="term" value="C:heterotrimeric G-protein complex"/>
    <property type="evidence" value="ECO:0007669"/>
    <property type="project" value="TreeGrafter"/>
</dbReference>
<protein>
    <submittedName>
        <fullName evidence="12">GPA3, alpha subunit of a heterotrimeric G protein</fullName>
    </submittedName>
</protein>
<keyword evidence="5 9" id="KW-0342">GTP-binding</keyword>
<dbReference type="GO" id="GO:0005525">
    <property type="term" value="F:GTP binding"/>
    <property type="evidence" value="ECO:0007669"/>
    <property type="project" value="UniProtKB-KW"/>
</dbReference>
<dbReference type="SUPFAM" id="SSF47895">
    <property type="entry name" value="Transducin (alpha subunit), insertion domain"/>
    <property type="match status" value="1"/>
</dbReference>
<dbReference type="FunFam" id="3.40.50.300:FF:003800">
    <property type="entry name" value="Guanine nucleotide-binding protein G(k) subunit alpha"/>
    <property type="match status" value="1"/>
</dbReference>
<dbReference type="Gene3D" id="3.40.50.300">
    <property type="entry name" value="P-loop containing nucleotide triphosphate hydrolases"/>
    <property type="match status" value="1"/>
</dbReference>
<evidence type="ECO:0000256" key="2">
    <source>
        <dbReference type="ARBA" id="ARBA00022723"/>
    </source>
</evidence>
<feature type="compositionally biased region" description="Basic and acidic residues" evidence="11">
    <location>
        <begin position="1"/>
        <end position="10"/>
    </location>
</feature>
<keyword evidence="6" id="KW-0564">Palmitate</keyword>
<dbReference type="CDD" id="cd00066">
    <property type="entry name" value="G-alpha"/>
    <property type="match status" value="1"/>
</dbReference>
<keyword evidence="2 10" id="KW-0479">Metal-binding</keyword>
<dbReference type="GO" id="GO:0005737">
    <property type="term" value="C:cytoplasm"/>
    <property type="evidence" value="ECO:0007669"/>
    <property type="project" value="TreeGrafter"/>
</dbReference>
<dbReference type="InterPro" id="IPR001019">
    <property type="entry name" value="Gprotein_alpha_su"/>
</dbReference>
<evidence type="ECO:0000313" key="13">
    <source>
        <dbReference type="Proteomes" id="UP000002630"/>
    </source>
</evidence>
<evidence type="ECO:0000256" key="7">
    <source>
        <dbReference type="ARBA" id="ARBA00023224"/>
    </source>
</evidence>
<dbReference type="GO" id="GO:0001664">
    <property type="term" value="F:G protein-coupled receptor binding"/>
    <property type="evidence" value="ECO:0007669"/>
    <property type="project" value="TreeGrafter"/>
</dbReference>
<evidence type="ECO:0000256" key="9">
    <source>
        <dbReference type="PIRSR" id="PIRSR601019-1"/>
    </source>
</evidence>
<dbReference type="GO" id="GO:0046872">
    <property type="term" value="F:metal ion binding"/>
    <property type="evidence" value="ECO:0007669"/>
    <property type="project" value="UniProtKB-KW"/>
</dbReference>
<dbReference type="PROSITE" id="PS51882">
    <property type="entry name" value="G_ALPHA"/>
    <property type="match status" value="1"/>
</dbReference>
<evidence type="ECO:0000256" key="4">
    <source>
        <dbReference type="ARBA" id="ARBA00022842"/>
    </source>
</evidence>
<dbReference type="Proteomes" id="UP000002630">
    <property type="component" value="Unassembled WGS sequence"/>
</dbReference>
<dbReference type="STRING" id="2880.D8LID3"/>
<dbReference type="Gene3D" id="1.10.400.10">
    <property type="entry name" value="GI Alpha 1, domain 2-like"/>
    <property type="match status" value="1"/>
</dbReference>
<keyword evidence="3 9" id="KW-0547">Nucleotide-binding</keyword>
<dbReference type="InterPro" id="IPR027417">
    <property type="entry name" value="P-loop_NTPase"/>
</dbReference>
<feature type="binding site" evidence="9">
    <location>
        <begin position="196"/>
        <end position="200"/>
    </location>
    <ligand>
        <name>GTP</name>
        <dbReference type="ChEBI" id="CHEBI:37565"/>
    </ligand>
</feature>
<sequence length="351" mass="39382">MGCGESKHGDVSPGEQVEQELEESRRNSHYHSKVLLLGAGESGKSTFGKQLKMLAKGQLSVSEMALYRRAIRENLVESMKTLLDAAESMGIPLANAELEEEAERVRSTELATADMPSTLGYDILKLWQDQGVQETWARKDKFWILDSTPYYMREAVRLAQDSVDITEEDVVMTRVMTSGVGSIEILDPPIKFTVVDVGGQRNERKKWLHCFDDVKAVVFIVSLAGYNQVMFEDATRNRLLEAMELYVDVVSNPIFRDTPIHVLLNKTDLFAEMIQEVPLSVCFPEYGGPPGEVLPAISFIEGKCKSIMAQCCPHKKLTVTPICARVREDVLLGWKDVTDTVRATYDVDVKR</sequence>
<keyword evidence="13" id="KW-1185">Reference proteome</keyword>
<feature type="region of interest" description="Disordered" evidence="11">
    <location>
        <begin position="1"/>
        <end position="27"/>
    </location>
</feature>
<dbReference type="AlphaFoldDB" id="D8LID3"/>
<keyword evidence="7" id="KW-0807">Transducer</keyword>
<dbReference type="InParanoid" id="D8LID3"/>
<dbReference type="SMART" id="SM00275">
    <property type="entry name" value="G_alpha"/>
    <property type="match status" value="1"/>
</dbReference>
<dbReference type="SUPFAM" id="SSF52540">
    <property type="entry name" value="P-loop containing nucleoside triphosphate hydrolases"/>
    <property type="match status" value="1"/>
</dbReference>
<evidence type="ECO:0000256" key="1">
    <source>
        <dbReference type="ARBA" id="ARBA00022707"/>
    </source>
</evidence>
<dbReference type="GO" id="GO:0031683">
    <property type="term" value="F:G-protein beta/gamma-subunit complex binding"/>
    <property type="evidence" value="ECO:0007669"/>
    <property type="project" value="InterPro"/>
</dbReference>
<reference evidence="12 13" key="1">
    <citation type="journal article" date="2010" name="Nature">
        <title>The Ectocarpus genome and the independent evolution of multicellularity in brown algae.</title>
        <authorList>
            <person name="Cock J.M."/>
            <person name="Sterck L."/>
            <person name="Rouze P."/>
            <person name="Scornet D."/>
            <person name="Allen A.E."/>
            <person name="Amoutzias G."/>
            <person name="Anthouard V."/>
            <person name="Artiguenave F."/>
            <person name="Aury J.M."/>
            <person name="Badger J.H."/>
            <person name="Beszteri B."/>
            <person name="Billiau K."/>
            <person name="Bonnet E."/>
            <person name="Bothwell J.H."/>
            <person name="Bowler C."/>
            <person name="Boyen C."/>
            <person name="Brownlee C."/>
            <person name="Carrano C.J."/>
            <person name="Charrier B."/>
            <person name="Cho G.Y."/>
            <person name="Coelho S.M."/>
            <person name="Collen J."/>
            <person name="Corre E."/>
            <person name="Da Silva C."/>
            <person name="Delage L."/>
            <person name="Delaroque N."/>
            <person name="Dittami S.M."/>
            <person name="Doulbeau S."/>
            <person name="Elias M."/>
            <person name="Farnham G."/>
            <person name="Gachon C.M."/>
            <person name="Gschloessl B."/>
            <person name="Heesch S."/>
            <person name="Jabbari K."/>
            <person name="Jubin C."/>
            <person name="Kawai H."/>
            <person name="Kimura K."/>
            <person name="Kloareg B."/>
            <person name="Kupper F.C."/>
            <person name="Lang D."/>
            <person name="Le Bail A."/>
            <person name="Leblanc C."/>
            <person name="Lerouge P."/>
            <person name="Lohr M."/>
            <person name="Lopez P.J."/>
            <person name="Martens C."/>
            <person name="Maumus F."/>
            <person name="Michel G."/>
            <person name="Miranda-Saavedra D."/>
            <person name="Morales J."/>
            <person name="Moreau H."/>
            <person name="Motomura T."/>
            <person name="Nagasato C."/>
            <person name="Napoli C.A."/>
            <person name="Nelson D.R."/>
            <person name="Nyvall-Collen P."/>
            <person name="Peters A.F."/>
            <person name="Pommier C."/>
            <person name="Potin P."/>
            <person name="Poulain J."/>
            <person name="Quesneville H."/>
            <person name="Read B."/>
            <person name="Rensing S.A."/>
            <person name="Ritter A."/>
            <person name="Rousvoal S."/>
            <person name="Samanta M."/>
            <person name="Samson G."/>
            <person name="Schroeder D.C."/>
            <person name="Segurens B."/>
            <person name="Strittmatter M."/>
            <person name="Tonon T."/>
            <person name="Tregear J.W."/>
            <person name="Valentin K."/>
            <person name="von Dassow P."/>
            <person name="Yamagishi T."/>
            <person name="Van de Peer Y."/>
            <person name="Wincker P."/>
        </authorList>
    </citation>
    <scope>NUCLEOTIDE SEQUENCE [LARGE SCALE GENOMIC DNA]</scope>
    <source>
        <strain evidence="13">Ec32 / CCAP1310/4</strain>
    </source>
</reference>
<evidence type="ECO:0000256" key="6">
    <source>
        <dbReference type="ARBA" id="ARBA00023139"/>
    </source>
</evidence>
<dbReference type="PANTHER" id="PTHR10218">
    <property type="entry name" value="GTP-BINDING PROTEIN ALPHA SUBUNIT"/>
    <property type="match status" value="1"/>
</dbReference>
<evidence type="ECO:0000313" key="12">
    <source>
        <dbReference type="EMBL" id="CBN79972.1"/>
    </source>
</evidence>
<evidence type="ECO:0000256" key="5">
    <source>
        <dbReference type="ARBA" id="ARBA00023134"/>
    </source>
</evidence>
<keyword evidence="1" id="KW-0519">Myristate</keyword>
<evidence type="ECO:0000256" key="10">
    <source>
        <dbReference type="PIRSR" id="PIRSR601019-2"/>
    </source>
</evidence>
<dbReference type="Pfam" id="PF00503">
    <property type="entry name" value="G-alpha"/>
    <property type="match status" value="1"/>
</dbReference>
<dbReference type="InterPro" id="IPR011025">
    <property type="entry name" value="GproteinA_insert"/>
</dbReference>
<evidence type="ECO:0000256" key="8">
    <source>
        <dbReference type="ARBA" id="ARBA00023288"/>
    </source>
</evidence>
<feature type="binding site" evidence="9">
    <location>
        <begin position="146"/>
        <end position="147"/>
    </location>
    <ligand>
        <name>GTP</name>
        <dbReference type="ChEBI" id="CHEBI:37565"/>
    </ligand>
</feature>
<feature type="binding site" evidence="10">
    <location>
        <position position="45"/>
    </location>
    <ligand>
        <name>Mg(2+)</name>
        <dbReference type="ChEBI" id="CHEBI:18420"/>
    </ligand>
</feature>
<dbReference type="GO" id="GO:0007188">
    <property type="term" value="P:adenylate cyclase-modulating G protein-coupled receptor signaling pathway"/>
    <property type="evidence" value="ECO:0007669"/>
    <property type="project" value="TreeGrafter"/>
</dbReference>
<dbReference type="PANTHER" id="PTHR10218:SF193">
    <property type="entry name" value="GUANINE NUCLEOTIDE-BINDING PROTEIN ALPHA-8 SUBUNIT"/>
    <property type="match status" value="1"/>
</dbReference>
<feature type="binding site" evidence="10">
    <location>
        <position position="177"/>
    </location>
    <ligand>
        <name>Mg(2+)</name>
        <dbReference type="ChEBI" id="CHEBI:18420"/>
    </ligand>
</feature>
<evidence type="ECO:0000256" key="11">
    <source>
        <dbReference type="SAM" id="MobiDB-lite"/>
    </source>
</evidence>
<feature type="binding site" evidence="9">
    <location>
        <position position="324"/>
    </location>
    <ligand>
        <name>GTP</name>
        <dbReference type="ChEBI" id="CHEBI:37565"/>
    </ligand>
</feature>
<feature type="binding site" evidence="9">
    <location>
        <begin position="265"/>
        <end position="268"/>
    </location>
    <ligand>
        <name>GTP</name>
        <dbReference type="ChEBI" id="CHEBI:37565"/>
    </ligand>
</feature>
<dbReference type="PRINTS" id="PR00318">
    <property type="entry name" value="GPROTEINA"/>
</dbReference>
<keyword evidence="8" id="KW-0449">Lipoprotein</keyword>
<dbReference type="eggNOG" id="KOG0082">
    <property type="taxonomic scope" value="Eukaryota"/>
</dbReference>
<dbReference type="EMBL" id="FN649760">
    <property type="protein sequence ID" value="CBN79972.1"/>
    <property type="molecule type" value="Genomic_DNA"/>
</dbReference>
<dbReference type="OrthoDB" id="5817230at2759"/>
<evidence type="ECO:0000256" key="3">
    <source>
        <dbReference type="ARBA" id="ARBA00022741"/>
    </source>
</evidence>
<proteinExistence type="predicted"/>